<accession>A0AAV9ZYX8</accession>
<keyword evidence="3" id="KW-1185">Reference proteome</keyword>
<protein>
    <submittedName>
        <fullName evidence="2">Uncharacterized protein</fullName>
    </submittedName>
</protein>
<reference evidence="2 3" key="1">
    <citation type="journal article" date="2024" name="J Genomics">
        <title>Draft genome sequencing and assembly of Favolaschia claudopus CIRM-BRFM 2984 isolated from oak limbs.</title>
        <authorList>
            <person name="Navarro D."/>
            <person name="Drula E."/>
            <person name="Chaduli D."/>
            <person name="Cazenave R."/>
            <person name="Ahrendt S."/>
            <person name="Wang J."/>
            <person name="Lipzen A."/>
            <person name="Daum C."/>
            <person name="Barry K."/>
            <person name="Grigoriev I.V."/>
            <person name="Favel A."/>
            <person name="Rosso M.N."/>
            <person name="Martin F."/>
        </authorList>
    </citation>
    <scope>NUCLEOTIDE SEQUENCE [LARGE SCALE GENOMIC DNA]</scope>
    <source>
        <strain evidence="2 3">CIRM-BRFM 2984</strain>
    </source>
</reference>
<evidence type="ECO:0000256" key="1">
    <source>
        <dbReference type="SAM" id="MobiDB-lite"/>
    </source>
</evidence>
<sequence length="114" mass="12892">MSSTTISVAAASNSRLGDFVFRRSRATWQDPLQDENFSAARPSSSPPSPASKIRDFERRFQTSRKFSSRCAGHFIINADTPVWKLEISCSRDQASEFLGIQIFFFPLRGPLHHQ</sequence>
<proteinExistence type="predicted"/>
<comment type="caution">
    <text evidence="2">The sequence shown here is derived from an EMBL/GenBank/DDBJ whole genome shotgun (WGS) entry which is preliminary data.</text>
</comment>
<evidence type="ECO:0000313" key="3">
    <source>
        <dbReference type="Proteomes" id="UP001362999"/>
    </source>
</evidence>
<organism evidence="2 3">
    <name type="scientific">Favolaschia claudopus</name>
    <dbReference type="NCBI Taxonomy" id="2862362"/>
    <lineage>
        <taxon>Eukaryota</taxon>
        <taxon>Fungi</taxon>
        <taxon>Dikarya</taxon>
        <taxon>Basidiomycota</taxon>
        <taxon>Agaricomycotina</taxon>
        <taxon>Agaricomycetes</taxon>
        <taxon>Agaricomycetidae</taxon>
        <taxon>Agaricales</taxon>
        <taxon>Marasmiineae</taxon>
        <taxon>Mycenaceae</taxon>
        <taxon>Favolaschia</taxon>
    </lineage>
</organism>
<dbReference type="AlphaFoldDB" id="A0AAV9ZYX8"/>
<gene>
    <name evidence="2" type="ORF">R3P38DRAFT_3287666</name>
</gene>
<dbReference type="EMBL" id="JAWWNJ010000097">
    <property type="protein sequence ID" value="KAK6996485.1"/>
    <property type="molecule type" value="Genomic_DNA"/>
</dbReference>
<evidence type="ECO:0000313" key="2">
    <source>
        <dbReference type="EMBL" id="KAK6996485.1"/>
    </source>
</evidence>
<name>A0AAV9ZYX8_9AGAR</name>
<feature type="region of interest" description="Disordered" evidence="1">
    <location>
        <begin position="32"/>
        <end position="54"/>
    </location>
</feature>
<dbReference type="Proteomes" id="UP001362999">
    <property type="component" value="Unassembled WGS sequence"/>
</dbReference>